<proteinExistence type="predicted"/>
<dbReference type="AlphaFoldDB" id="A0A5B7GHE8"/>
<accession>A0A5B7GHE8</accession>
<sequence length="119" mass="13000">MIFITFFGCCFAIALAAAAMSTKFWLEAEAIQRRINPDKTLEVRPNSTGHVNFGLFKGRKSLNVGFGTRLHHFDTDVCRAVLWLQCGMVAYRAGSSASLCGGDGYDCHVDDISSVRGFG</sequence>
<name>A0A5B7GHE8_PORTR</name>
<comment type="caution">
    <text evidence="2">The sequence shown here is derived from an EMBL/GenBank/DDBJ whole genome shotgun (WGS) entry which is preliminary data.</text>
</comment>
<dbReference type="Proteomes" id="UP000324222">
    <property type="component" value="Unassembled WGS sequence"/>
</dbReference>
<evidence type="ECO:0008006" key="4">
    <source>
        <dbReference type="Google" id="ProtNLM"/>
    </source>
</evidence>
<protein>
    <recommendedName>
        <fullName evidence="4">Secreted protein</fullName>
    </recommendedName>
</protein>
<evidence type="ECO:0000313" key="3">
    <source>
        <dbReference type="Proteomes" id="UP000324222"/>
    </source>
</evidence>
<dbReference type="EMBL" id="VSRR010013591">
    <property type="protein sequence ID" value="MPC55974.1"/>
    <property type="molecule type" value="Genomic_DNA"/>
</dbReference>
<reference evidence="2 3" key="1">
    <citation type="submission" date="2019-05" db="EMBL/GenBank/DDBJ databases">
        <title>Another draft genome of Portunus trituberculatus and its Hox gene families provides insights of decapod evolution.</title>
        <authorList>
            <person name="Jeong J.-H."/>
            <person name="Song I."/>
            <person name="Kim S."/>
            <person name="Choi T."/>
            <person name="Kim D."/>
            <person name="Ryu S."/>
            <person name="Kim W."/>
        </authorList>
    </citation>
    <scope>NUCLEOTIDE SEQUENCE [LARGE SCALE GENOMIC DNA]</scope>
    <source>
        <tissue evidence="2">Muscle</tissue>
    </source>
</reference>
<dbReference type="OrthoDB" id="10012538at2759"/>
<evidence type="ECO:0000256" key="1">
    <source>
        <dbReference type="SAM" id="SignalP"/>
    </source>
</evidence>
<feature type="signal peptide" evidence="1">
    <location>
        <begin position="1"/>
        <end position="16"/>
    </location>
</feature>
<organism evidence="2 3">
    <name type="scientific">Portunus trituberculatus</name>
    <name type="common">Swimming crab</name>
    <name type="synonym">Neptunus trituberculatus</name>
    <dbReference type="NCBI Taxonomy" id="210409"/>
    <lineage>
        <taxon>Eukaryota</taxon>
        <taxon>Metazoa</taxon>
        <taxon>Ecdysozoa</taxon>
        <taxon>Arthropoda</taxon>
        <taxon>Crustacea</taxon>
        <taxon>Multicrustacea</taxon>
        <taxon>Malacostraca</taxon>
        <taxon>Eumalacostraca</taxon>
        <taxon>Eucarida</taxon>
        <taxon>Decapoda</taxon>
        <taxon>Pleocyemata</taxon>
        <taxon>Brachyura</taxon>
        <taxon>Eubrachyura</taxon>
        <taxon>Portunoidea</taxon>
        <taxon>Portunidae</taxon>
        <taxon>Portuninae</taxon>
        <taxon>Portunus</taxon>
    </lineage>
</organism>
<feature type="chain" id="PRO_5022886471" description="Secreted protein" evidence="1">
    <location>
        <begin position="17"/>
        <end position="119"/>
    </location>
</feature>
<evidence type="ECO:0000313" key="2">
    <source>
        <dbReference type="EMBL" id="MPC55974.1"/>
    </source>
</evidence>
<keyword evidence="1" id="KW-0732">Signal</keyword>
<gene>
    <name evidence="2" type="ORF">E2C01_049922</name>
</gene>
<keyword evidence="3" id="KW-1185">Reference proteome</keyword>